<accession>A0A0W8FH33</accession>
<gene>
    <name evidence="2" type="ORF">ASZ90_010060</name>
</gene>
<sequence>MRCKGIAAEIAGHLPATGCICQQALDPASGEAAFHSRRDTPATIPGPGDAAI</sequence>
<organism evidence="2">
    <name type="scientific">hydrocarbon metagenome</name>
    <dbReference type="NCBI Taxonomy" id="938273"/>
    <lineage>
        <taxon>unclassified sequences</taxon>
        <taxon>metagenomes</taxon>
        <taxon>ecological metagenomes</taxon>
    </lineage>
</organism>
<comment type="caution">
    <text evidence="2">The sequence shown here is derived from an EMBL/GenBank/DDBJ whole genome shotgun (WGS) entry which is preliminary data.</text>
</comment>
<reference evidence="2" key="1">
    <citation type="journal article" date="2015" name="Proc. Natl. Acad. Sci. U.S.A.">
        <title>Networks of energetic and metabolic interactions define dynamics in microbial communities.</title>
        <authorList>
            <person name="Embree M."/>
            <person name="Liu J.K."/>
            <person name="Al-Bassam M.M."/>
            <person name="Zengler K."/>
        </authorList>
    </citation>
    <scope>NUCLEOTIDE SEQUENCE</scope>
</reference>
<evidence type="ECO:0000313" key="2">
    <source>
        <dbReference type="EMBL" id="KUG20214.1"/>
    </source>
</evidence>
<evidence type="ECO:0000256" key="1">
    <source>
        <dbReference type="SAM" id="MobiDB-lite"/>
    </source>
</evidence>
<dbReference type="EMBL" id="LNQE01001213">
    <property type="protein sequence ID" value="KUG20214.1"/>
    <property type="molecule type" value="Genomic_DNA"/>
</dbReference>
<name>A0A0W8FH33_9ZZZZ</name>
<proteinExistence type="predicted"/>
<protein>
    <submittedName>
        <fullName evidence="2">Uncharacterized protein</fullName>
    </submittedName>
</protein>
<dbReference type="AlphaFoldDB" id="A0A0W8FH33"/>
<feature type="region of interest" description="Disordered" evidence="1">
    <location>
        <begin position="30"/>
        <end position="52"/>
    </location>
</feature>